<gene>
    <name evidence="2" type="ORF">IAD15_01790</name>
</gene>
<accession>A0A9D1KZJ3</accession>
<dbReference type="EMBL" id="DVMJ01000012">
    <property type="protein sequence ID" value="HIU12789.1"/>
    <property type="molecule type" value="Genomic_DNA"/>
</dbReference>
<name>A0A9D1KZJ3_9FIRM</name>
<reference evidence="2" key="1">
    <citation type="submission" date="2020-10" db="EMBL/GenBank/DDBJ databases">
        <authorList>
            <person name="Gilroy R."/>
        </authorList>
    </citation>
    <scope>NUCLEOTIDE SEQUENCE</scope>
    <source>
        <strain evidence="2">CHK195-11698</strain>
    </source>
</reference>
<organism evidence="2 3">
    <name type="scientific">Candidatus Fimiplasma intestinipullorum</name>
    <dbReference type="NCBI Taxonomy" id="2840825"/>
    <lineage>
        <taxon>Bacteria</taxon>
        <taxon>Bacillati</taxon>
        <taxon>Bacillota</taxon>
        <taxon>Clostridia</taxon>
        <taxon>Eubacteriales</taxon>
        <taxon>Candidatus Fimiplasma</taxon>
    </lineage>
</organism>
<reference evidence="2" key="2">
    <citation type="journal article" date="2021" name="PeerJ">
        <title>Extensive microbial diversity within the chicken gut microbiome revealed by metagenomics and culture.</title>
        <authorList>
            <person name="Gilroy R."/>
            <person name="Ravi A."/>
            <person name="Getino M."/>
            <person name="Pursley I."/>
            <person name="Horton D.L."/>
            <person name="Alikhan N.F."/>
            <person name="Baker D."/>
            <person name="Gharbi K."/>
            <person name="Hall N."/>
            <person name="Watson M."/>
            <person name="Adriaenssens E.M."/>
            <person name="Foster-Nyarko E."/>
            <person name="Jarju S."/>
            <person name="Secka A."/>
            <person name="Antonio M."/>
            <person name="Oren A."/>
            <person name="Chaudhuri R.R."/>
            <person name="La Ragione R."/>
            <person name="Hildebrand F."/>
            <person name="Pallen M.J."/>
        </authorList>
    </citation>
    <scope>NUCLEOTIDE SEQUENCE</scope>
    <source>
        <strain evidence="2">CHK195-11698</strain>
    </source>
</reference>
<keyword evidence="1" id="KW-1133">Transmembrane helix</keyword>
<evidence type="ECO:0000256" key="1">
    <source>
        <dbReference type="SAM" id="Phobius"/>
    </source>
</evidence>
<dbReference type="Proteomes" id="UP000824175">
    <property type="component" value="Unassembled WGS sequence"/>
</dbReference>
<dbReference type="AlphaFoldDB" id="A0A9D1KZJ3"/>
<keyword evidence="1" id="KW-0472">Membrane</keyword>
<keyword evidence="1" id="KW-0812">Transmembrane</keyword>
<proteinExistence type="predicted"/>
<feature type="transmembrane region" description="Helical" evidence="1">
    <location>
        <begin position="167"/>
        <end position="185"/>
    </location>
</feature>
<evidence type="ECO:0000313" key="2">
    <source>
        <dbReference type="EMBL" id="HIU12789.1"/>
    </source>
</evidence>
<comment type="caution">
    <text evidence="2">The sequence shown here is derived from an EMBL/GenBank/DDBJ whole genome shotgun (WGS) entry which is preliminary data.</text>
</comment>
<feature type="transmembrane region" description="Helical" evidence="1">
    <location>
        <begin position="238"/>
        <end position="260"/>
    </location>
</feature>
<protein>
    <submittedName>
        <fullName evidence="2">Uncharacterized protein</fullName>
    </submittedName>
</protein>
<feature type="transmembrane region" description="Helical" evidence="1">
    <location>
        <begin position="197"/>
        <end position="218"/>
    </location>
</feature>
<evidence type="ECO:0000313" key="3">
    <source>
        <dbReference type="Proteomes" id="UP000824175"/>
    </source>
</evidence>
<sequence>MKTLNRMLEVVFVAVLFVSSLALAGTVFVRSSLTQQRLEKLAASLSLKDFIEPGTSDELNQIVANFIDSPELKDILTTYGYGLLEYVVEGQTEVSVSKEQEIALVEAHQDAILAAIPGANLIPADRIVDFILQNLDLNTLLPSYAEVMTQIPSEYVTILRVFNSSTLLYGLVALMLASIIALGLVKRHVYHWLRPTGLTFLAAGLICLAAPWLVQASAVLDAYQMGNIDGMVMLALSYFDGIAFYMIISGLVMVLISWLLDRYMKKQYR</sequence>